<dbReference type="InterPro" id="IPR027417">
    <property type="entry name" value="P-loop_NTPase"/>
</dbReference>
<dbReference type="SUPFAM" id="SSF52540">
    <property type="entry name" value="P-loop containing nucleoside triphosphate hydrolases"/>
    <property type="match status" value="1"/>
</dbReference>
<dbReference type="EMBL" id="LAZR01011952">
    <property type="protein sequence ID" value="KKM51277.1"/>
    <property type="molecule type" value="Genomic_DNA"/>
</dbReference>
<evidence type="ECO:0008006" key="2">
    <source>
        <dbReference type="Google" id="ProtNLM"/>
    </source>
</evidence>
<dbReference type="Gene3D" id="3.40.50.300">
    <property type="entry name" value="P-loop containing nucleotide triphosphate hydrolases"/>
    <property type="match status" value="1"/>
</dbReference>
<proteinExistence type="predicted"/>
<gene>
    <name evidence="1" type="ORF">LCGC14_1555580</name>
</gene>
<evidence type="ECO:0000313" key="1">
    <source>
        <dbReference type="EMBL" id="KKM51277.1"/>
    </source>
</evidence>
<comment type="caution">
    <text evidence="1">The sequence shown here is derived from an EMBL/GenBank/DDBJ whole genome shotgun (WGS) entry which is preliminary data.</text>
</comment>
<name>A0A0F9L571_9ZZZZ</name>
<organism evidence="1">
    <name type="scientific">marine sediment metagenome</name>
    <dbReference type="NCBI Taxonomy" id="412755"/>
    <lineage>
        <taxon>unclassified sequences</taxon>
        <taxon>metagenomes</taxon>
        <taxon>ecological metagenomes</taxon>
    </lineage>
</organism>
<dbReference type="AlphaFoldDB" id="A0A0F9L571"/>
<sequence length="338" mass="39678">MAKERKREFIDWNRVSKEKKREVYENPEKYFVLIDVRLSEYDSSDIKGLPDFISNGDKKEAREFIEWRSPFFAKLIAKKESDGILFFDEINNSTPLVMMSCYKIILDRVINDEKVSGDWLIIGAGNLDTDRAFIHTLPAPLQDRFGESELQVPTIDEWTKNYAIPKRIDGRIIGFLNFEPSNLYKVDFKDNQKFVTPRGWERLNTLIKGVKDYKTMSLVSQTALGEGTATKFVAFCKIQEKFKLEEFIKNPEKIEKLTDEETDVKYFLITSLAEKYRDKKENFNTIIKVSKVFEKMKNQEFCALLWRMCLGYAGDKFKQDFLKCKENALIERFGRLIN</sequence>
<protein>
    <recommendedName>
        <fullName evidence="2">ATPase dynein-related AAA domain-containing protein</fullName>
    </recommendedName>
</protein>
<accession>A0A0F9L571</accession>
<reference evidence="1" key="1">
    <citation type="journal article" date="2015" name="Nature">
        <title>Complex archaea that bridge the gap between prokaryotes and eukaryotes.</title>
        <authorList>
            <person name="Spang A."/>
            <person name="Saw J.H."/>
            <person name="Jorgensen S.L."/>
            <person name="Zaremba-Niedzwiedzka K."/>
            <person name="Martijn J."/>
            <person name="Lind A.E."/>
            <person name="van Eijk R."/>
            <person name="Schleper C."/>
            <person name="Guy L."/>
            <person name="Ettema T.J."/>
        </authorList>
    </citation>
    <scope>NUCLEOTIDE SEQUENCE</scope>
</reference>